<dbReference type="Gene3D" id="1.10.10.10">
    <property type="entry name" value="Winged helix-like DNA-binding domain superfamily/Winged helix DNA-binding domain"/>
    <property type="match status" value="1"/>
</dbReference>
<evidence type="ECO:0000259" key="6">
    <source>
        <dbReference type="PROSITE" id="PS50110"/>
    </source>
</evidence>
<accession>A0ABV2SXN0</accession>
<evidence type="ECO:0000256" key="3">
    <source>
        <dbReference type="ARBA" id="ARBA00023125"/>
    </source>
</evidence>
<dbReference type="InterPro" id="IPR011006">
    <property type="entry name" value="CheY-like_superfamily"/>
</dbReference>
<feature type="domain" description="OmpR/PhoB-type" evidence="7">
    <location>
        <begin position="86"/>
        <end position="143"/>
    </location>
</feature>
<dbReference type="InterPro" id="IPR039420">
    <property type="entry name" value="WalR-like"/>
</dbReference>
<dbReference type="RefSeq" id="WP_354616459.1">
    <property type="nucleotide sequence ID" value="NZ_JBEXAE010000009.1"/>
</dbReference>
<protein>
    <submittedName>
        <fullName evidence="8">Response regulator transcription factor</fullName>
    </submittedName>
</protein>
<sequence length="143" mass="16660">MLWKAILDVMMPEMDSFTLAEKIQVIAPELPFIFLTARSFKVDVLKGFALGALDYLKKPIDEEELVVRIKNLLSRLVKQPIVSQEKENYTIGRYQFNSVNQELIFDKEILSLTGRENELLVYLVNHQNKLCTHKEILIHLWGK</sequence>
<dbReference type="InterPro" id="IPR001867">
    <property type="entry name" value="OmpR/PhoB-type_DNA-bd"/>
</dbReference>
<evidence type="ECO:0000256" key="2">
    <source>
        <dbReference type="ARBA" id="ARBA00023012"/>
    </source>
</evidence>
<reference evidence="8 9" key="1">
    <citation type="submission" date="2024-07" db="EMBL/GenBank/DDBJ databases">
        <title>The genome sequence of type strain Sediminicola arcticus GDMCC 1.2805.</title>
        <authorList>
            <person name="Liu Y."/>
        </authorList>
    </citation>
    <scope>NUCLEOTIDE SEQUENCE [LARGE SCALE GENOMIC DNA]</scope>
    <source>
        <strain evidence="8 9">GDMCC 1.2805</strain>
    </source>
</reference>
<dbReference type="SUPFAM" id="SSF52172">
    <property type="entry name" value="CheY-like"/>
    <property type="match status" value="1"/>
</dbReference>
<feature type="modified residue" description="4-aspartylphosphate" evidence="4">
    <location>
        <position position="8"/>
    </location>
</feature>
<dbReference type="InterPro" id="IPR036388">
    <property type="entry name" value="WH-like_DNA-bd_sf"/>
</dbReference>
<evidence type="ECO:0000256" key="4">
    <source>
        <dbReference type="PROSITE-ProRule" id="PRU00169"/>
    </source>
</evidence>
<keyword evidence="9" id="KW-1185">Reference proteome</keyword>
<keyword evidence="3 5" id="KW-0238">DNA-binding</keyword>
<dbReference type="PANTHER" id="PTHR48111">
    <property type="entry name" value="REGULATOR OF RPOS"/>
    <property type="match status" value="1"/>
</dbReference>
<proteinExistence type="predicted"/>
<dbReference type="Proteomes" id="UP001549799">
    <property type="component" value="Unassembled WGS sequence"/>
</dbReference>
<feature type="DNA-binding region" description="OmpR/PhoB-type" evidence="5">
    <location>
        <begin position="86"/>
        <end position="143"/>
    </location>
</feature>
<dbReference type="EMBL" id="JBEXAE010000009">
    <property type="protein sequence ID" value="MET6991918.1"/>
    <property type="molecule type" value="Genomic_DNA"/>
</dbReference>
<organism evidence="8 9">
    <name type="scientific">Sediminicola arcticus</name>
    <dbReference type="NCBI Taxonomy" id="1574308"/>
    <lineage>
        <taxon>Bacteria</taxon>
        <taxon>Pseudomonadati</taxon>
        <taxon>Bacteroidota</taxon>
        <taxon>Flavobacteriia</taxon>
        <taxon>Flavobacteriales</taxon>
        <taxon>Flavobacteriaceae</taxon>
        <taxon>Sediminicola</taxon>
    </lineage>
</organism>
<evidence type="ECO:0000259" key="7">
    <source>
        <dbReference type="PROSITE" id="PS51755"/>
    </source>
</evidence>
<keyword evidence="2" id="KW-0902">Two-component regulatory system</keyword>
<dbReference type="InterPro" id="IPR001789">
    <property type="entry name" value="Sig_transdc_resp-reg_receiver"/>
</dbReference>
<dbReference type="Pfam" id="PF00072">
    <property type="entry name" value="Response_reg"/>
    <property type="match status" value="1"/>
</dbReference>
<dbReference type="PANTHER" id="PTHR48111:SF40">
    <property type="entry name" value="PHOSPHATE REGULON TRANSCRIPTIONAL REGULATORY PROTEIN PHOB"/>
    <property type="match status" value="1"/>
</dbReference>
<evidence type="ECO:0000313" key="9">
    <source>
        <dbReference type="Proteomes" id="UP001549799"/>
    </source>
</evidence>
<feature type="domain" description="Response regulatory" evidence="6">
    <location>
        <begin position="1"/>
        <end position="73"/>
    </location>
</feature>
<evidence type="ECO:0000256" key="5">
    <source>
        <dbReference type="PROSITE-ProRule" id="PRU01091"/>
    </source>
</evidence>
<dbReference type="Gene3D" id="3.40.50.2300">
    <property type="match status" value="1"/>
</dbReference>
<name>A0ABV2SXN0_9FLAO</name>
<evidence type="ECO:0000313" key="8">
    <source>
        <dbReference type="EMBL" id="MET6991918.1"/>
    </source>
</evidence>
<comment type="caution">
    <text evidence="8">The sequence shown here is derived from an EMBL/GenBank/DDBJ whole genome shotgun (WGS) entry which is preliminary data.</text>
</comment>
<keyword evidence="1 4" id="KW-0597">Phosphoprotein</keyword>
<evidence type="ECO:0000256" key="1">
    <source>
        <dbReference type="ARBA" id="ARBA00022553"/>
    </source>
</evidence>
<dbReference type="PROSITE" id="PS50110">
    <property type="entry name" value="RESPONSE_REGULATORY"/>
    <property type="match status" value="1"/>
</dbReference>
<dbReference type="PROSITE" id="PS51755">
    <property type="entry name" value="OMPR_PHOB"/>
    <property type="match status" value="1"/>
</dbReference>
<gene>
    <name evidence="8" type="ORF">ABXZ36_14825</name>
</gene>